<dbReference type="GO" id="GO:1990404">
    <property type="term" value="F:NAD+-protein mono-ADP-ribosyltransferase activity"/>
    <property type="evidence" value="ECO:0007669"/>
    <property type="project" value="TreeGrafter"/>
</dbReference>
<feature type="region of interest" description="Disordered" evidence="1">
    <location>
        <begin position="543"/>
        <end position="611"/>
    </location>
</feature>
<protein>
    <recommendedName>
        <fullName evidence="2">PARP catalytic domain-containing protein</fullName>
    </recommendedName>
</protein>
<dbReference type="PANTHER" id="PTHR45740:SF2">
    <property type="entry name" value="POLY [ADP-RIBOSE] POLYMERASE"/>
    <property type="match status" value="1"/>
</dbReference>
<dbReference type="Gene3D" id="3.90.228.10">
    <property type="match status" value="1"/>
</dbReference>
<comment type="caution">
    <text evidence="3">The sequence shown here is derived from an EMBL/GenBank/DDBJ whole genome shotgun (WGS) entry which is preliminary data.</text>
</comment>
<evidence type="ECO:0000313" key="4">
    <source>
        <dbReference type="Proteomes" id="UP000736335"/>
    </source>
</evidence>
<feature type="compositionally biased region" description="Basic and acidic residues" evidence="1">
    <location>
        <begin position="578"/>
        <end position="589"/>
    </location>
</feature>
<dbReference type="Pfam" id="PF00644">
    <property type="entry name" value="PARP"/>
    <property type="match status" value="1"/>
</dbReference>
<feature type="domain" description="PARP catalytic" evidence="2">
    <location>
        <begin position="895"/>
        <end position="978"/>
    </location>
</feature>
<organism evidence="3 4">
    <name type="scientific">Thelephora terrestris</name>
    <dbReference type="NCBI Taxonomy" id="56493"/>
    <lineage>
        <taxon>Eukaryota</taxon>
        <taxon>Fungi</taxon>
        <taxon>Dikarya</taxon>
        <taxon>Basidiomycota</taxon>
        <taxon>Agaricomycotina</taxon>
        <taxon>Agaricomycetes</taxon>
        <taxon>Thelephorales</taxon>
        <taxon>Thelephoraceae</taxon>
        <taxon>Thelephora</taxon>
    </lineage>
</organism>
<dbReference type="GO" id="GO:0005634">
    <property type="term" value="C:nucleus"/>
    <property type="evidence" value="ECO:0007669"/>
    <property type="project" value="TreeGrafter"/>
</dbReference>
<dbReference type="EMBL" id="WIUZ02000007">
    <property type="protein sequence ID" value="KAF9785262.1"/>
    <property type="molecule type" value="Genomic_DNA"/>
</dbReference>
<evidence type="ECO:0000313" key="3">
    <source>
        <dbReference type="EMBL" id="KAF9785262.1"/>
    </source>
</evidence>
<keyword evidence="4" id="KW-1185">Reference proteome</keyword>
<dbReference type="Proteomes" id="UP000736335">
    <property type="component" value="Unassembled WGS sequence"/>
</dbReference>
<name>A0A9P6L791_9AGAM</name>
<dbReference type="AlphaFoldDB" id="A0A9P6L791"/>
<evidence type="ECO:0000256" key="1">
    <source>
        <dbReference type="SAM" id="MobiDB-lite"/>
    </source>
</evidence>
<reference evidence="3" key="1">
    <citation type="journal article" date="2020" name="Nat. Commun.">
        <title>Large-scale genome sequencing of mycorrhizal fungi provides insights into the early evolution of symbiotic traits.</title>
        <authorList>
            <person name="Miyauchi S."/>
            <person name="Kiss E."/>
            <person name="Kuo A."/>
            <person name="Drula E."/>
            <person name="Kohler A."/>
            <person name="Sanchez-Garcia M."/>
            <person name="Morin E."/>
            <person name="Andreopoulos B."/>
            <person name="Barry K.W."/>
            <person name="Bonito G."/>
            <person name="Buee M."/>
            <person name="Carver A."/>
            <person name="Chen C."/>
            <person name="Cichocki N."/>
            <person name="Clum A."/>
            <person name="Culley D."/>
            <person name="Crous P.W."/>
            <person name="Fauchery L."/>
            <person name="Girlanda M."/>
            <person name="Hayes R.D."/>
            <person name="Keri Z."/>
            <person name="LaButti K."/>
            <person name="Lipzen A."/>
            <person name="Lombard V."/>
            <person name="Magnuson J."/>
            <person name="Maillard F."/>
            <person name="Murat C."/>
            <person name="Nolan M."/>
            <person name="Ohm R.A."/>
            <person name="Pangilinan J."/>
            <person name="Pereira M.F."/>
            <person name="Perotto S."/>
            <person name="Peter M."/>
            <person name="Pfister S."/>
            <person name="Riley R."/>
            <person name="Sitrit Y."/>
            <person name="Stielow J.B."/>
            <person name="Szollosi G."/>
            <person name="Zifcakova L."/>
            <person name="Stursova M."/>
            <person name="Spatafora J.W."/>
            <person name="Tedersoo L."/>
            <person name="Vaario L.M."/>
            <person name="Yamada A."/>
            <person name="Yan M."/>
            <person name="Wang P."/>
            <person name="Xu J."/>
            <person name="Bruns T."/>
            <person name="Baldrian P."/>
            <person name="Vilgalys R."/>
            <person name="Dunand C."/>
            <person name="Henrissat B."/>
            <person name="Grigoriev I.V."/>
            <person name="Hibbett D."/>
            <person name="Nagy L.G."/>
            <person name="Martin F.M."/>
        </authorList>
    </citation>
    <scope>NUCLEOTIDE SEQUENCE</scope>
    <source>
        <strain evidence="3">UH-Tt-Lm1</strain>
    </source>
</reference>
<feature type="compositionally biased region" description="Polar residues" evidence="1">
    <location>
        <begin position="264"/>
        <end position="279"/>
    </location>
</feature>
<dbReference type="OrthoDB" id="3222453at2759"/>
<dbReference type="InterPro" id="IPR012317">
    <property type="entry name" value="Poly(ADP-ribose)pol_cat_dom"/>
</dbReference>
<accession>A0A9P6L791</accession>
<gene>
    <name evidence="3" type="ORF">BJ322DRAFT_1108715</name>
</gene>
<dbReference type="PANTHER" id="PTHR45740">
    <property type="entry name" value="POLY [ADP-RIBOSE] POLYMERASE"/>
    <property type="match status" value="1"/>
</dbReference>
<evidence type="ECO:0000259" key="2">
    <source>
        <dbReference type="Pfam" id="PF00644"/>
    </source>
</evidence>
<proteinExistence type="predicted"/>
<dbReference type="InterPro" id="IPR051712">
    <property type="entry name" value="ARTD-AVP"/>
</dbReference>
<feature type="region of interest" description="Disordered" evidence="1">
    <location>
        <begin position="308"/>
        <end position="346"/>
    </location>
</feature>
<dbReference type="GO" id="GO:0003950">
    <property type="term" value="F:NAD+ poly-ADP-ribosyltransferase activity"/>
    <property type="evidence" value="ECO:0007669"/>
    <property type="project" value="InterPro"/>
</dbReference>
<reference evidence="3" key="2">
    <citation type="submission" date="2020-11" db="EMBL/GenBank/DDBJ databases">
        <authorList>
            <consortium name="DOE Joint Genome Institute"/>
            <person name="Kuo A."/>
            <person name="Miyauchi S."/>
            <person name="Kiss E."/>
            <person name="Drula E."/>
            <person name="Kohler A."/>
            <person name="Sanchez-Garcia M."/>
            <person name="Andreopoulos B."/>
            <person name="Barry K.W."/>
            <person name="Bonito G."/>
            <person name="Buee M."/>
            <person name="Carver A."/>
            <person name="Chen C."/>
            <person name="Cichocki N."/>
            <person name="Clum A."/>
            <person name="Culley D."/>
            <person name="Crous P.W."/>
            <person name="Fauchery L."/>
            <person name="Girlanda M."/>
            <person name="Hayes R."/>
            <person name="Keri Z."/>
            <person name="Labutti K."/>
            <person name="Lipzen A."/>
            <person name="Lombard V."/>
            <person name="Magnuson J."/>
            <person name="Maillard F."/>
            <person name="Morin E."/>
            <person name="Murat C."/>
            <person name="Nolan M."/>
            <person name="Ohm R."/>
            <person name="Pangilinan J."/>
            <person name="Pereira M."/>
            <person name="Perotto S."/>
            <person name="Peter M."/>
            <person name="Riley R."/>
            <person name="Sitrit Y."/>
            <person name="Stielow B."/>
            <person name="Szollosi G."/>
            <person name="Zifcakova L."/>
            <person name="Stursova M."/>
            <person name="Spatafora J.W."/>
            <person name="Tedersoo L."/>
            <person name="Vaario L.-M."/>
            <person name="Yamada A."/>
            <person name="Yan M."/>
            <person name="Wang P."/>
            <person name="Xu J."/>
            <person name="Bruns T."/>
            <person name="Baldrian P."/>
            <person name="Vilgalys R."/>
            <person name="Henrissat B."/>
            <person name="Grigoriev I.V."/>
            <person name="Hibbett D."/>
            <person name="Nagy L.G."/>
            <person name="Martin F.M."/>
        </authorList>
    </citation>
    <scope>NUCLEOTIDE SEQUENCE</scope>
    <source>
        <strain evidence="3">UH-Tt-Lm1</strain>
    </source>
</reference>
<sequence length="1010" mass="111026">MAPKPPPHWDLYRDQLSHFDYGHALWETIPVADSKRIQPGDVGYVRNGRFHLLFSASLSPVKESDAPQPFEILTVGKIVCNAPLPAGPLNTETAQVIKECLIPLQSPTPASSPRLSSPYVHSFPFVAFNASDLDSRTTESASCTSFRLKGGEGALLLTKYPTYREDAEREGHFKQYTRKHYDSWVEFARQNGHGDDGDLNPVLVTGVDRTRDFVMLCYSKDNDGPIDCEFTTPFPGVPDCGRWKKDGFVRTNHSPRTLRGPLPTQATDPTPSGDSDPETSSDQYIFIRYFTVRKRLWVIPKVIKASAGPHELGGGGKDNDGSPLEKLCGSDQDPDLYTPSNLSDGDGCSTTSINAESNMVVHNIRAGGRDDFDVIADYVFQNSIADSVLLHHKDIALLRKLGDGTDLSTLIFEKRPRIIVDRDGVGTIEPRTDDQAGTWDGGVMAPTILSVPGDNRHQVANPMVPLEPQPFSHYQQHIFDSAQELTASDASGLISKSIAPVFGDPMPDWSHTGPQLSGVFPNHSHGFRDGNIMGLLNTEGKGKQVSLPTEFPLGQVGPQQQAKMEQAMTPDDESDVDNSCRGEVHRDKNQQGALGDSQKGRKPSRVNSALRSVKDSVRRMFPGSMSIPVAPPICPNCNIRPVAAKPTAGEFFDFCSKVCATNVKKGNLNSLCEYCKQRPKFKDGTKVHPYCGRRCARSANLPDSFSVLSPMVASSLFCQDPDCVLPAFMDMNGTQSNYCVLHKKQVSFLPTSVQINDQSVSRFGEQGCISCRAAPSTDKSVLCQPCHDDALSRAPALIRVPEDHKDYKGVQKQFTQTWRHKTTCPEVKAVYKIVVSEASMTQYQQYLDSVEVAGNYVAMGKSRGNENRRWYGTKRKCRLGDSGNETFCADAECALCNIIRTSFDLKFFKAAAGWGRFGRGIYTSSISSKSNDYSKNLGVSSEWKALLLINVVVGNGKKLTRDDTTLTEPPPGYDSVLAEVVPGGALNYDELVVYHNEAVQPSYLVMYESP</sequence>
<feature type="region of interest" description="Disordered" evidence="1">
    <location>
        <begin position="251"/>
        <end position="279"/>
    </location>
</feature>
<dbReference type="SUPFAM" id="SSF56399">
    <property type="entry name" value="ADP-ribosylation"/>
    <property type="match status" value="1"/>
</dbReference>